<keyword evidence="1" id="KW-0472">Membrane</keyword>
<dbReference type="EMBL" id="QRYC01000003">
    <property type="protein sequence ID" value="RGU58033.1"/>
    <property type="molecule type" value="Genomic_DNA"/>
</dbReference>
<protein>
    <submittedName>
        <fullName evidence="2">Uncharacterized protein</fullName>
    </submittedName>
</protein>
<gene>
    <name evidence="2" type="ORF">DWW57_02940</name>
    <name evidence="3" type="ORF">DXA53_01485</name>
</gene>
<dbReference type="AlphaFoldDB" id="A0A1Y4A9G2"/>
<evidence type="ECO:0000256" key="1">
    <source>
        <dbReference type="SAM" id="Phobius"/>
    </source>
</evidence>
<dbReference type="EMBL" id="QSCO01000002">
    <property type="protein sequence ID" value="RGY09482.1"/>
    <property type="molecule type" value="Genomic_DNA"/>
</dbReference>
<accession>A0A1Y4A9G2</accession>
<comment type="caution">
    <text evidence="2">The sequence shown here is derived from an EMBL/GenBank/DDBJ whole genome shotgun (WGS) entry which is preliminary data.</text>
</comment>
<proteinExistence type="predicted"/>
<dbReference type="Proteomes" id="UP000284434">
    <property type="component" value="Unassembled WGS sequence"/>
</dbReference>
<keyword evidence="1" id="KW-1133">Transmembrane helix</keyword>
<sequence>MYSIHYTATMKNKNILILIISFIILLVACSALSMSAVASNYRYTWVAMNPWNGVEGIAFTVGYFLHTGKTVSMLITIGLLLVIWWRLYALIHRTFIR</sequence>
<keyword evidence="1" id="KW-0812">Transmembrane</keyword>
<feature type="transmembrane region" description="Helical" evidence="1">
    <location>
        <begin position="71"/>
        <end position="91"/>
    </location>
</feature>
<evidence type="ECO:0000313" key="5">
    <source>
        <dbReference type="Proteomes" id="UP000284434"/>
    </source>
</evidence>
<evidence type="ECO:0000313" key="4">
    <source>
        <dbReference type="Proteomes" id="UP000284243"/>
    </source>
</evidence>
<evidence type="ECO:0000313" key="2">
    <source>
        <dbReference type="EMBL" id="RGU58033.1"/>
    </source>
</evidence>
<reference evidence="4 5" key="1">
    <citation type="submission" date="2018-08" db="EMBL/GenBank/DDBJ databases">
        <title>A genome reference for cultivated species of the human gut microbiota.</title>
        <authorList>
            <person name="Zou Y."/>
            <person name="Xue W."/>
            <person name="Luo G."/>
        </authorList>
    </citation>
    <scope>NUCLEOTIDE SEQUENCE [LARGE SCALE GENOMIC DNA]</scope>
    <source>
        <strain evidence="2 4">AF16-14</strain>
        <strain evidence="3 5">OF03-11</strain>
    </source>
</reference>
<organism evidence="2 4">
    <name type="scientific">Odoribacter splanchnicus</name>
    <dbReference type="NCBI Taxonomy" id="28118"/>
    <lineage>
        <taxon>Bacteria</taxon>
        <taxon>Pseudomonadati</taxon>
        <taxon>Bacteroidota</taxon>
        <taxon>Bacteroidia</taxon>
        <taxon>Bacteroidales</taxon>
        <taxon>Odoribacteraceae</taxon>
        <taxon>Odoribacter</taxon>
    </lineage>
</organism>
<evidence type="ECO:0000313" key="3">
    <source>
        <dbReference type="EMBL" id="RGY09482.1"/>
    </source>
</evidence>
<dbReference type="RefSeq" id="WP_022161130.1">
    <property type="nucleotide sequence ID" value="NZ_BAABYK010000001.1"/>
</dbReference>
<name>A0A1Y4A9G2_9BACT</name>
<dbReference type="Proteomes" id="UP000284243">
    <property type="component" value="Unassembled WGS sequence"/>
</dbReference>